<evidence type="ECO:0000313" key="3">
    <source>
        <dbReference type="Proteomes" id="UP000523161"/>
    </source>
</evidence>
<keyword evidence="1" id="KW-0732">Signal</keyword>
<name>A0A7Y5ANJ7_9GAMM</name>
<dbReference type="Proteomes" id="UP000523161">
    <property type="component" value="Unassembled WGS sequence"/>
</dbReference>
<comment type="caution">
    <text evidence="2">The sequence shown here is derived from an EMBL/GenBank/DDBJ whole genome shotgun (WGS) entry which is preliminary data.</text>
</comment>
<dbReference type="RefSeq" id="WP_173499885.1">
    <property type="nucleotide sequence ID" value="NZ_JABSOD010000003.1"/>
</dbReference>
<evidence type="ECO:0000256" key="1">
    <source>
        <dbReference type="SAM" id="SignalP"/>
    </source>
</evidence>
<sequence length="152" mass="16341">MKAIVLIILLPLCCLLSGCVQDLTADDTSAFQVIAGGNSAQSDDKRLQVIASQAAYDDIFFRVLNRSGTPETFDFETYQVLLVMSGAQPAALTLQVAGFSAVDQQVNIALQPRYAAAGCPPPATVQQPWLLVLFPRVNKPLAITEQPQMVSC</sequence>
<feature type="chain" id="PRO_5030915343" description="PrcB C-terminal domain-containing protein" evidence="1">
    <location>
        <begin position="26"/>
        <end position="152"/>
    </location>
</feature>
<feature type="signal peptide" evidence="1">
    <location>
        <begin position="1"/>
        <end position="25"/>
    </location>
</feature>
<evidence type="ECO:0008006" key="4">
    <source>
        <dbReference type="Google" id="ProtNLM"/>
    </source>
</evidence>
<protein>
    <recommendedName>
        <fullName evidence="4">PrcB C-terminal domain-containing protein</fullName>
    </recommendedName>
</protein>
<reference evidence="2 3" key="1">
    <citation type="submission" date="2020-06" db="EMBL/GenBank/DDBJ databases">
        <title>Rheinheimera sp. nov., a marine bacterium isolated from coastal.</title>
        <authorList>
            <person name="Yu Q."/>
            <person name="Qi Y."/>
            <person name="Pu J."/>
        </authorList>
    </citation>
    <scope>NUCLEOTIDE SEQUENCE [LARGE SCALE GENOMIC DNA]</scope>
    <source>
        <strain evidence="2 3">YQF-2</strain>
    </source>
</reference>
<evidence type="ECO:0000313" key="2">
    <source>
        <dbReference type="EMBL" id="NRQ41633.1"/>
    </source>
</evidence>
<proteinExistence type="predicted"/>
<gene>
    <name evidence="2" type="ORF">HRH59_03495</name>
</gene>
<accession>A0A7Y5ANJ7</accession>
<keyword evidence="3" id="KW-1185">Reference proteome</keyword>
<dbReference type="PROSITE" id="PS51257">
    <property type="entry name" value="PROKAR_LIPOPROTEIN"/>
    <property type="match status" value="1"/>
</dbReference>
<dbReference type="EMBL" id="JABSOD010000003">
    <property type="protein sequence ID" value="NRQ41633.1"/>
    <property type="molecule type" value="Genomic_DNA"/>
</dbReference>
<organism evidence="2 3">
    <name type="scientific">Rheinheimera lutimaris</name>
    <dbReference type="NCBI Taxonomy" id="2740584"/>
    <lineage>
        <taxon>Bacteria</taxon>
        <taxon>Pseudomonadati</taxon>
        <taxon>Pseudomonadota</taxon>
        <taxon>Gammaproteobacteria</taxon>
        <taxon>Chromatiales</taxon>
        <taxon>Chromatiaceae</taxon>
        <taxon>Rheinheimera</taxon>
    </lineage>
</organism>
<dbReference type="AlphaFoldDB" id="A0A7Y5ANJ7"/>